<keyword evidence="2" id="KW-1185">Reference proteome</keyword>
<accession>A0A1R3J6M8</accession>
<gene>
    <name evidence="1" type="ORF">COLO4_19126</name>
</gene>
<organism evidence="1 2">
    <name type="scientific">Corchorus olitorius</name>
    <dbReference type="NCBI Taxonomy" id="93759"/>
    <lineage>
        <taxon>Eukaryota</taxon>
        <taxon>Viridiplantae</taxon>
        <taxon>Streptophyta</taxon>
        <taxon>Embryophyta</taxon>
        <taxon>Tracheophyta</taxon>
        <taxon>Spermatophyta</taxon>
        <taxon>Magnoliopsida</taxon>
        <taxon>eudicotyledons</taxon>
        <taxon>Gunneridae</taxon>
        <taxon>Pentapetalae</taxon>
        <taxon>rosids</taxon>
        <taxon>malvids</taxon>
        <taxon>Malvales</taxon>
        <taxon>Malvaceae</taxon>
        <taxon>Grewioideae</taxon>
        <taxon>Apeibeae</taxon>
        <taxon>Corchorus</taxon>
    </lineage>
</organism>
<proteinExistence type="predicted"/>
<name>A0A1R3J6M8_9ROSI</name>
<evidence type="ECO:0000313" key="1">
    <source>
        <dbReference type="EMBL" id="OMO90464.1"/>
    </source>
</evidence>
<dbReference type="Proteomes" id="UP000187203">
    <property type="component" value="Unassembled WGS sequence"/>
</dbReference>
<protein>
    <submittedName>
        <fullName evidence="1">Uncharacterized protein</fullName>
    </submittedName>
</protein>
<reference evidence="2" key="1">
    <citation type="submission" date="2013-09" db="EMBL/GenBank/DDBJ databases">
        <title>Corchorus olitorius genome sequencing.</title>
        <authorList>
            <person name="Alam M."/>
            <person name="Haque M.S."/>
            <person name="Islam M.S."/>
            <person name="Emdad E.M."/>
            <person name="Islam M.M."/>
            <person name="Ahmed B."/>
            <person name="Halim A."/>
            <person name="Hossen Q.M.M."/>
            <person name="Hossain M.Z."/>
            <person name="Ahmed R."/>
            <person name="Khan M.M."/>
            <person name="Islam R."/>
            <person name="Rashid M.M."/>
            <person name="Khan S.A."/>
            <person name="Rahman M.S."/>
            <person name="Alam M."/>
            <person name="Yahiya A.S."/>
            <person name="Khan M.S."/>
            <person name="Azam M.S."/>
            <person name="Haque T."/>
            <person name="Lashkar M.Z.H."/>
            <person name="Akhand A.I."/>
            <person name="Morshed G."/>
            <person name="Roy S."/>
            <person name="Uddin K.S."/>
            <person name="Rabeya T."/>
            <person name="Hossain A.S."/>
            <person name="Chowdhury A."/>
            <person name="Snigdha A.R."/>
            <person name="Mortoza M.S."/>
            <person name="Matin S.A."/>
            <person name="Hoque S.M.E."/>
            <person name="Islam M.K."/>
            <person name="Roy D.K."/>
            <person name="Haider R."/>
            <person name="Moosa M.M."/>
            <person name="Elias S.M."/>
            <person name="Hasan A.M."/>
            <person name="Jahan S."/>
            <person name="Shafiuddin M."/>
            <person name="Mahmood N."/>
            <person name="Shommy N.S."/>
        </authorList>
    </citation>
    <scope>NUCLEOTIDE SEQUENCE [LARGE SCALE GENOMIC DNA]</scope>
    <source>
        <strain evidence="2">cv. O-4</strain>
    </source>
</reference>
<dbReference type="AlphaFoldDB" id="A0A1R3J6M8"/>
<dbReference type="EMBL" id="AWUE01016549">
    <property type="protein sequence ID" value="OMO90464.1"/>
    <property type="molecule type" value="Genomic_DNA"/>
</dbReference>
<evidence type="ECO:0000313" key="2">
    <source>
        <dbReference type="Proteomes" id="UP000187203"/>
    </source>
</evidence>
<comment type="caution">
    <text evidence="1">The sequence shown here is derived from an EMBL/GenBank/DDBJ whole genome shotgun (WGS) entry which is preliminary data.</text>
</comment>
<sequence length="86" mass="10214">MEQLEGKHTEGVEQKAKRWFDISLTTAWTIWNDRNLELHEGHRRNPAEVVDFIRSFLLEYQRCQQAVAIRPVLVEKGVWKVPDRVN</sequence>
<dbReference type="OrthoDB" id="1748820at2759"/>